<accession>F3ZWB7</accession>
<sequence length="94" mass="10840">MPQNQMGFDDRIIADDCLTSQKTATSNYNIACTEAASEDLRNDLKSILNDELQNQAMIWNVMNRKGWYPVKQANQQDISAAQQKFRNMQNQIQQ</sequence>
<dbReference type="eggNOG" id="COG5577">
    <property type="taxonomic scope" value="Bacteria"/>
</dbReference>
<dbReference type="PANTHER" id="PTHR39183">
    <property type="entry name" value="SPORE COAT PROTEIN F-LIKE PROTEIN YHCQ"/>
    <property type="match status" value="1"/>
</dbReference>
<dbReference type="Proteomes" id="UP000008457">
    <property type="component" value="Chromosome"/>
</dbReference>
<dbReference type="PANTHER" id="PTHR39183:SF1">
    <property type="entry name" value="SPORE COAT PROTEIN F-LIKE PROTEIN YHCQ"/>
    <property type="match status" value="1"/>
</dbReference>
<organism evidence="4 5">
    <name type="scientific">Mahella australiensis (strain DSM 15567 / CIP 107919 / 50-1 BON)</name>
    <dbReference type="NCBI Taxonomy" id="697281"/>
    <lineage>
        <taxon>Bacteria</taxon>
        <taxon>Bacillati</taxon>
        <taxon>Bacillota</taxon>
        <taxon>Clostridia</taxon>
        <taxon>Thermoanaerobacterales</taxon>
        <taxon>Thermoanaerobacterales Family IV. Incertae Sedis</taxon>
        <taxon>Mahella</taxon>
    </lineage>
</organism>
<evidence type="ECO:0000313" key="5">
    <source>
        <dbReference type="Proteomes" id="UP000008457"/>
    </source>
</evidence>
<dbReference type="OrthoDB" id="1685263at2"/>
<dbReference type="InterPro" id="IPR012851">
    <property type="entry name" value="Spore_coat_CotF-like"/>
</dbReference>
<keyword evidence="1" id="KW-0749">Sporulation</keyword>
<dbReference type="Gene3D" id="1.20.1260.10">
    <property type="match status" value="1"/>
</dbReference>
<reference evidence="5" key="1">
    <citation type="submission" date="2010-11" db="EMBL/GenBank/DDBJ databases">
        <title>The complete genome of Mahella australiensis DSM 15567.</title>
        <authorList>
            <consortium name="US DOE Joint Genome Institute (JGI-PGF)"/>
            <person name="Lucas S."/>
            <person name="Copeland A."/>
            <person name="Lapidus A."/>
            <person name="Bruce D."/>
            <person name="Goodwin L."/>
            <person name="Pitluck S."/>
            <person name="Kyrpides N."/>
            <person name="Mavromatis K."/>
            <person name="Pagani I."/>
            <person name="Ivanova N."/>
            <person name="Teshima H."/>
            <person name="Brettin T."/>
            <person name="Detter J.C."/>
            <person name="Han C."/>
            <person name="Tapia R."/>
            <person name="Land M."/>
            <person name="Hauser L."/>
            <person name="Markowitz V."/>
            <person name="Cheng J.-F."/>
            <person name="Hugenholtz P."/>
            <person name="Woyke T."/>
            <person name="Wu D."/>
            <person name="Spring S."/>
            <person name="Pukall R."/>
            <person name="Steenblock K."/>
            <person name="Schneider S."/>
            <person name="Klenk H.-P."/>
            <person name="Eisen J.A."/>
        </authorList>
    </citation>
    <scope>NUCLEOTIDE SEQUENCE [LARGE SCALE GENOMIC DNA]</scope>
    <source>
        <strain evidence="5">DSM 15567 / CIP 107919 / 50-1 BON</strain>
    </source>
</reference>
<dbReference type="EMBL" id="CP002360">
    <property type="protein sequence ID" value="AEE97526.1"/>
    <property type="molecule type" value="Genomic_DNA"/>
</dbReference>
<dbReference type="STRING" id="697281.Mahau_2360"/>
<dbReference type="Pfam" id="PF07875">
    <property type="entry name" value="Coat_F"/>
    <property type="match status" value="1"/>
</dbReference>
<dbReference type="GO" id="GO:0030435">
    <property type="term" value="P:sporulation resulting in formation of a cellular spore"/>
    <property type="evidence" value="ECO:0007669"/>
    <property type="project" value="UniProtKB-KW"/>
</dbReference>
<comment type="subcellular location">
    <subcellularLocation>
        <location evidence="2">Spore coat</location>
    </subcellularLocation>
</comment>
<dbReference type="InterPro" id="IPR012347">
    <property type="entry name" value="Ferritin-like"/>
</dbReference>
<evidence type="ECO:0000313" key="4">
    <source>
        <dbReference type="EMBL" id="AEE97526.1"/>
    </source>
</evidence>
<evidence type="ECO:0000256" key="3">
    <source>
        <dbReference type="ARBA" id="ARBA00024344"/>
    </source>
</evidence>
<dbReference type="KEGG" id="mas:Mahau_2360"/>
<dbReference type="RefSeq" id="WP_013781952.1">
    <property type="nucleotide sequence ID" value="NC_015520.1"/>
</dbReference>
<evidence type="ECO:0000256" key="2">
    <source>
        <dbReference type="ARBA" id="ARBA00024325"/>
    </source>
</evidence>
<dbReference type="HOGENOM" id="CLU_142133_1_1_9"/>
<proteinExistence type="inferred from homology"/>
<reference evidence="4 5" key="2">
    <citation type="journal article" date="2011" name="Stand. Genomic Sci.">
        <title>Complete genome sequence of Mahella australiensis type strain (50-1 BON).</title>
        <authorList>
            <person name="Sikorski J."/>
            <person name="Teshima H."/>
            <person name="Nolan M."/>
            <person name="Lucas S."/>
            <person name="Hammon N."/>
            <person name="Deshpande S."/>
            <person name="Cheng J.F."/>
            <person name="Pitluck S."/>
            <person name="Liolios K."/>
            <person name="Pagani I."/>
            <person name="Ivanova N."/>
            <person name="Huntemann M."/>
            <person name="Mavromatis K."/>
            <person name="Ovchinikova G."/>
            <person name="Pati A."/>
            <person name="Tapia R."/>
            <person name="Han C."/>
            <person name="Goodwin L."/>
            <person name="Chen A."/>
            <person name="Palaniappan K."/>
            <person name="Land M."/>
            <person name="Hauser L."/>
            <person name="Ngatchou-Djao O.D."/>
            <person name="Rohde M."/>
            <person name="Pukall R."/>
            <person name="Spring S."/>
            <person name="Abt B."/>
            <person name="Goker M."/>
            <person name="Detter J.C."/>
            <person name="Woyke T."/>
            <person name="Bristow J."/>
            <person name="Markowitz V."/>
            <person name="Hugenholtz P."/>
            <person name="Eisen J.A."/>
            <person name="Kyrpides N.C."/>
            <person name="Klenk H.P."/>
            <person name="Lapidus A."/>
        </authorList>
    </citation>
    <scope>NUCLEOTIDE SEQUENCE [LARGE SCALE GENOMIC DNA]</scope>
    <source>
        <strain evidence="5">DSM 15567 / CIP 107919 / 50-1 BON</strain>
    </source>
</reference>
<comment type="similarity">
    <text evidence="3">Belongs to the CotF family.</text>
</comment>
<name>F3ZWB7_MAHA5</name>
<evidence type="ECO:0000256" key="1">
    <source>
        <dbReference type="ARBA" id="ARBA00022969"/>
    </source>
</evidence>
<gene>
    <name evidence="4" type="ordered locus">Mahau_2360</name>
</gene>
<dbReference type="AlphaFoldDB" id="F3ZWB7"/>
<protein>
    <submittedName>
        <fullName evidence="4">Coat F domain protein</fullName>
    </submittedName>
</protein>
<keyword evidence="5" id="KW-1185">Reference proteome</keyword>